<evidence type="ECO:0000256" key="7">
    <source>
        <dbReference type="ARBA" id="ARBA00022840"/>
    </source>
</evidence>
<dbReference type="InterPro" id="IPR015947">
    <property type="entry name" value="PUA-like_sf"/>
</dbReference>
<feature type="active site" evidence="9">
    <location>
        <position position="203"/>
    </location>
</feature>
<protein>
    <recommendedName>
        <fullName evidence="9">Sulfate adenylyltransferase</fullName>
        <ecNumber evidence="9">2.7.7.4</ecNumber>
    </recommendedName>
    <alternativeName>
        <fullName evidence="9">ATP-sulfurylase</fullName>
    </alternativeName>
    <alternativeName>
        <fullName evidence="9">Sulfate adenylate transferase</fullName>
        <shortName evidence="9">SAT</shortName>
    </alternativeName>
</protein>
<comment type="subunit">
    <text evidence="8 9">Homohexamer. Dimer of trimers.</text>
</comment>
<comment type="catalytic activity">
    <reaction evidence="9">
        <text>sulfate + ATP + H(+) = adenosine 5'-phosphosulfate + diphosphate</text>
        <dbReference type="Rhea" id="RHEA:18133"/>
        <dbReference type="ChEBI" id="CHEBI:15378"/>
        <dbReference type="ChEBI" id="CHEBI:16189"/>
        <dbReference type="ChEBI" id="CHEBI:30616"/>
        <dbReference type="ChEBI" id="CHEBI:33019"/>
        <dbReference type="ChEBI" id="CHEBI:58243"/>
        <dbReference type="EC" id="2.7.7.4"/>
    </reaction>
</comment>
<dbReference type="InterPro" id="IPR014729">
    <property type="entry name" value="Rossmann-like_a/b/a_fold"/>
</dbReference>
<comment type="function">
    <text evidence="9">Catalyzes the first intracellular reaction of sulfate assimilation, forming adenosine-5'-phosphosulfate (APS) from inorganic sulfate and ATP. Plays an important role in sulfate activation as a component of the biosynthesis pathway of sulfur-containing amino acids.</text>
</comment>
<dbReference type="GO" id="GO:0005737">
    <property type="term" value="C:cytoplasm"/>
    <property type="evidence" value="ECO:0007669"/>
    <property type="project" value="UniProtKB-SubCell"/>
</dbReference>
<comment type="catalytic activity">
    <reaction evidence="1">
        <text>adenosine 5'-phosphosulfate + ATP = 3'-phosphoadenylyl sulfate + ADP + H(+)</text>
        <dbReference type="Rhea" id="RHEA:24152"/>
        <dbReference type="ChEBI" id="CHEBI:15378"/>
        <dbReference type="ChEBI" id="CHEBI:30616"/>
        <dbReference type="ChEBI" id="CHEBI:58243"/>
        <dbReference type="ChEBI" id="CHEBI:58339"/>
        <dbReference type="ChEBI" id="CHEBI:456216"/>
        <dbReference type="EC" id="2.7.1.25"/>
    </reaction>
</comment>
<evidence type="ECO:0000256" key="1">
    <source>
        <dbReference type="ARBA" id="ARBA00001823"/>
    </source>
</evidence>
<feature type="site" description="Transition state stabilizer" evidence="9">
    <location>
        <position position="206"/>
    </location>
</feature>
<dbReference type="InterPro" id="IPR050512">
    <property type="entry name" value="Sulf_AdTrans/APS_kinase"/>
</dbReference>
<dbReference type="SUPFAM" id="SSF52540">
    <property type="entry name" value="P-loop containing nucleoside triphosphate hydrolases"/>
    <property type="match status" value="1"/>
</dbReference>
<proteinExistence type="inferred from homology"/>
<feature type="region of interest" description="Allosteric regulation domain; adenylyl-sulfate kinase-like" evidence="9">
    <location>
        <begin position="398"/>
        <end position="576"/>
    </location>
</feature>
<dbReference type="InterPro" id="IPR002891">
    <property type="entry name" value="APS"/>
</dbReference>
<keyword evidence="14" id="KW-1185">Reference proteome</keyword>
<feature type="active site" evidence="9">
    <location>
        <position position="202"/>
    </location>
</feature>
<reference evidence="13 14" key="1">
    <citation type="submission" date="2017-12" db="EMBL/GenBank/DDBJ databases">
        <title>Comparative genomics of Botrytis spp.</title>
        <authorList>
            <person name="Valero-Jimenez C.A."/>
            <person name="Tapia P."/>
            <person name="Veloso J."/>
            <person name="Silva-Moreno E."/>
            <person name="Staats M."/>
            <person name="Valdes J.H."/>
            <person name="Van Kan J.A.L."/>
        </authorList>
    </citation>
    <scope>NUCLEOTIDE SEQUENCE [LARGE SCALE GENOMIC DNA]</scope>
    <source>
        <strain evidence="13 14">MUCL435</strain>
    </source>
</reference>
<dbReference type="NCBIfam" id="TIGR00455">
    <property type="entry name" value="apsK"/>
    <property type="match status" value="1"/>
</dbReference>
<dbReference type="HAMAP" id="MF_03106">
    <property type="entry name" value="Sulf_adenylyltr_euk"/>
    <property type="match status" value="1"/>
</dbReference>
<feature type="binding site" evidence="9">
    <location>
        <position position="298"/>
    </location>
    <ligand>
        <name>sulfate</name>
        <dbReference type="ChEBI" id="CHEBI:16189"/>
    </ligand>
</feature>
<dbReference type="Pfam" id="PF01583">
    <property type="entry name" value="APS_kinase"/>
    <property type="match status" value="1"/>
</dbReference>
<dbReference type="SUPFAM" id="SSF52374">
    <property type="entry name" value="Nucleotidylyl transferase"/>
    <property type="match status" value="1"/>
</dbReference>
<evidence type="ECO:0000256" key="6">
    <source>
        <dbReference type="ARBA" id="ARBA00022741"/>
    </source>
</evidence>
<dbReference type="PANTHER" id="PTHR42700">
    <property type="entry name" value="SULFATE ADENYLYLTRANSFERASE"/>
    <property type="match status" value="1"/>
</dbReference>
<dbReference type="Gene3D" id="3.10.400.10">
    <property type="entry name" value="Sulfate adenylyltransferase"/>
    <property type="match status" value="1"/>
</dbReference>
<sequence>MANSPHGGVLKDLLARDLSRHNELATEAETLPAVVLTERQLCDLELILSGGFSPLEGFMTEKDYNGVVENNRLADGNVFSMPITLDVSQEQIEELGIKAGARVTLRDFRDDRNLAIINVEDVYRPNKEKEAKEVFGGDADHPAVKYLYNTAAEFYVGGKIDAINRLEHYDYRATNMRKDTPAEMRLHFDKLGWSKVVAFQTRNPMHRAHRELTVRAARARQANVLIHPVVGLTKPGDIDHFTRVRVYQALLPRYPNGMAVLGLLPLAMRMGGPREAVWHAIIRKNYGATHFIVGRDHAGPGKNSKGEEFYGPYDAQYAVEKFKDELGIEVVPFQMMTYLPDSDEYRPKDEVPQGTRTLDISGTELRSRLRSGREIPEWFSYPEVVRVLRESHPPRSAQGFTVFLTGYHSSGKDAIARALQTTLNQQGGRSVSLLLGETVRAELSSELGFSRADRTRNIGRIAFVASELTRSGAAVIAAPIAPYEDARKHAREMVEKYGDFYLVHVATSLEHSEKIDKKGVYAKARNGEIKGFTGVDDPYEVPSKADFTVDIEKTSVRNAVHSIILMLESAGLLDRL</sequence>
<evidence type="ECO:0000256" key="9">
    <source>
        <dbReference type="HAMAP-Rule" id="MF_03106"/>
    </source>
</evidence>
<evidence type="ECO:0000256" key="3">
    <source>
        <dbReference type="ARBA" id="ARBA00022533"/>
    </source>
</evidence>
<dbReference type="UniPathway" id="UPA00097"/>
<feature type="domain" description="ATP-sulfurylase PUA-like" evidence="12">
    <location>
        <begin position="4"/>
        <end position="165"/>
    </location>
</feature>
<dbReference type="Pfam" id="PF14306">
    <property type="entry name" value="PUA_2"/>
    <property type="match status" value="1"/>
</dbReference>
<evidence type="ECO:0000313" key="14">
    <source>
        <dbReference type="Proteomes" id="UP000308671"/>
    </source>
</evidence>
<feature type="active site" evidence="9">
    <location>
        <position position="201"/>
    </location>
</feature>
<dbReference type="Pfam" id="PF01747">
    <property type="entry name" value="ATP-sulfurylase"/>
    <property type="match status" value="1"/>
</dbReference>
<dbReference type="GO" id="GO:0004020">
    <property type="term" value="F:adenylylsulfate kinase activity"/>
    <property type="evidence" value="ECO:0007669"/>
    <property type="project" value="UniProtKB-EC"/>
</dbReference>
<dbReference type="EMBL" id="PQXL01000017">
    <property type="protein sequence ID" value="THV54949.1"/>
    <property type="molecule type" value="Genomic_DNA"/>
</dbReference>
<feature type="binding site" evidence="9">
    <location>
        <position position="200"/>
    </location>
    <ligand>
        <name>sulfate</name>
        <dbReference type="ChEBI" id="CHEBI:16189"/>
    </ligand>
</feature>
<dbReference type="Gene3D" id="3.40.50.620">
    <property type="entry name" value="HUPs"/>
    <property type="match status" value="1"/>
</dbReference>
<keyword evidence="7 9" id="KW-0067">ATP-binding</keyword>
<comment type="pathway">
    <text evidence="9">Sulfur metabolism; hydrogen sulfide biosynthesis; sulfite from sulfate: step 1/3.</text>
</comment>
<keyword evidence="9" id="KW-0198">Cysteine biosynthesis</keyword>
<dbReference type="EC" id="2.7.7.4" evidence="9"/>
<feature type="binding site" evidence="9">
    <location>
        <begin position="437"/>
        <end position="440"/>
    </location>
    <ligand>
        <name>3'-phosphoadenylyl sulfate</name>
        <dbReference type="ChEBI" id="CHEBI:58339"/>
        <note>allosteric inhibitor</note>
    </ligand>
</feature>
<dbReference type="NCBIfam" id="TIGR00339">
    <property type="entry name" value="sopT"/>
    <property type="match status" value="1"/>
</dbReference>
<dbReference type="FunFam" id="3.40.50.620:FF:000052">
    <property type="entry name" value="Sulfate adenylyltransferase"/>
    <property type="match status" value="1"/>
</dbReference>
<keyword evidence="6 9" id="KW-0547">Nucleotide-binding</keyword>
<evidence type="ECO:0000256" key="4">
    <source>
        <dbReference type="ARBA" id="ARBA00022679"/>
    </source>
</evidence>
<feature type="domain" description="APS kinase" evidence="10">
    <location>
        <begin position="398"/>
        <end position="550"/>
    </location>
</feature>
<feature type="binding site" evidence="9">
    <location>
        <position position="202"/>
    </location>
    <ligand>
        <name>sulfate</name>
        <dbReference type="ChEBI" id="CHEBI:16189"/>
    </ligand>
</feature>
<keyword evidence="5 9" id="KW-0548">Nucleotidyltransferase</keyword>
<feature type="site" description="Induces change in substrate recognition on ATP binding" evidence="9">
    <location>
        <position position="333"/>
    </location>
</feature>
<comment type="similarity">
    <text evidence="9">In the N-terminal section; belongs to the sulfate adenylyltransferase family.</text>
</comment>
<organism evidence="13 14">
    <name type="scientific">Botrytis galanthina</name>
    <dbReference type="NCBI Taxonomy" id="278940"/>
    <lineage>
        <taxon>Eukaryota</taxon>
        <taxon>Fungi</taxon>
        <taxon>Dikarya</taxon>
        <taxon>Ascomycota</taxon>
        <taxon>Pezizomycotina</taxon>
        <taxon>Leotiomycetes</taxon>
        <taxon>Helotiales</taxon>
        <taxon>Sclerotiniaceae</taxon>
        <taxon>Botrytis</taxon>
    </lineage>
</organism>
<evidence type="ECO:0000256" key="5">
    <source>
        <dbReference type="ARBA" id="ARBA00022695"/>
    </source>
</evidence>
<keyword evidence="3 9" id="KW-0021">Allosteric enzyme</keyword>
<dbReference type="CDD" id="cd00517">
    <property type="entry name" value="ATPS"/>
    <property type="match status" value="1"/>
</dbReference>
<feature type="binding site" evidence="9">
    <location>
        <position position="518"/>
    </location>
    <ligand>
        <name>3'-phosphoadenylyl sulfate</name>
        <dbReference type="ChEBI" id="CHEBI:58339"/>
        <note>allosteric inhibitor</note>
    </ligand>
</feature>
<comment type="caution">
    <text evidence="13">The sequence shown here is derived from an EMBL/GenBank/DDBJ whole genome shotgun (WGS) entry which is preliminary data.</text>
</comment>
<comment type="similarity">
    <text evidence="9">In the C-terminal section; belongs to the APS kinase family.</text>
</comment>
<gene>
    <name evidence="9" type="primary">MET3</name>
    <name evidence="13" type="ORF">BGAL_0017g00440</name>
</gene>
<dbReference type="AlphaFoldDB" id="A0A4S8RJM5"/>
<feature type="site" description="Transition state stabilizer" evidence="9">
    <location>
        <position position="209"/>
    </location>
</feature>
<dbReference type="FunFam" id="3.40.50.300:FF:000802">
    <property type="entry name" value="Sulfate adenylyltransferase"/>
    <property type="match status" value="1"/>
</dbReference>
<dbReference type="InterPro" id="IPR002650">
    <property type="entry name" value="Sulphate_adenylyltransferase"/>
</dbReference>
<feature type="domain" description="Sulphate adenylyltransferase catalytic" evidence="11">
    <location>
        <begin position="179"/>
        <end position="390"/>
    </location>
</feature>
<evidence type="ECO:0000256" key="2">
    <source>
        <dbReference type="ARBA" id="ARBA00022490"/>
    </source>
</evidence>
<keyword evidence="9" id="KW-0028">Amino-acid biosynthesis</keyword>
<dbReference type="GO" id="GO:0010134">
    <property type="term" value="P:sulfate assimilation via adenylyl sulfate reduction"/>
    <property type="evidence" value="ECO:0007669"/>
    <property type="project" value="TreeGrafter"/>
</dbReference>
<evidence type="ECO:0000259" key="11">
    <source>
        <dbReference type="Pfam" id="PF01747"/>
    </source>
</evidence>
<keyword evidence="4 9" id="KW-0808">Transferase</keyword>
<dbReference type="InterPro" id="IPR027417">
    <property type="entry name" value="P-loop_NTPase"/>
</dbReference>
<comment type="domain">
    <text evidence="9">The adenylyl-sulfate kinase (APS kinase) is non-functional. It is involved in allosteric regulation by PAPS. PAPS binding induces a large rotational rearrangement of domains lowering the substrate affinity of the enzyme.</text>
</comment>
<dbReference type="UniPathway" id="UPA00140">
    <property type="reaction ID" value="UER00204"/>
</dbReference>
<feature type="region of interest" description="N-terminal" evidence="9">
    <location>
        <begin position="1"/>
        <end position="169"/>
    </location>
</feature>
<accession>A0A4S8RJM5</accession>
<dbReference type="InterPro" id="IPR059117">
    <property type="entry name" value="APS_kinase_dom"/>
</dbReference>
<keyword evidence="2 9" id="KW-0963">Cytoplasm</keyword>
<dbReference type="SUPFAM" id="SSF88697">
    <property type="entry name" value="PUA domain-like"/>
    <property type="match status" value="1"/>
</dbReference>
<evidence type="ECO:0000259" key="12">
    <source>
        <dbReference type="Pfam" id="PF14306"/>
    </source>
</evidence>
<dbReference type="NCBIfam" id="NF004040">
    <property type="entry name" value="PRK05537.1"/>
    <property type="match status" value="1"/>
</dbReference>
<dbReference type="InterPro" id="IPR027535">
    <property type="entry name" value="Sulf_adenylyltr_euk"/>
</dbReference>
<dbReference type="InterPro" id="IPR025980">
    <property type="entry name" value="ATP-Sase_PUA-like_dom"/>
</dbReference>
<dbReference type="PANTHER" id="PTHR42700:SF1">
    <property type="entry name" value="SULFATE ADENYLYLTRANSFERASE"/>
    <property type="match status" value="1"/>
</dbReference>
<feature type="binding site" evidence="9">
    <location>
        <position position="336"/>
    </location>
    <ligand>
        <name>ATP</name>
        <dbReference type="ChEBI" id="CHEBI:30616"/>
    </ligand>
</feature>
<evidence type="ECO:0000313" key="13">
    <source>
        <dbReference type="EMBL" id="THV54949.1"/>
    </source>
</evidence>
<dbReference type="Proteomes" id="UP000308671">
    <property type="component" value="Unassembled WGS sequence"/>
</dbReference>
<evidence type="ECO:0000259" key="10">
    <source>
        <dbReference type="Pfam" id="PF01583"/>
    </source>
</evidence>
<dbReference type="Gene3D" id="3.40.50.300">
    <property type="entry name" value="P-loop containing nucleotide triphosphate hydrolases"/>
    <property type="match status" value="1"/>
</dbReference>
<dbReference type="GO" id="GO:0004781">
    <property type="term" value="F:sulfate adenylyltransferase (ATP) activity"/>
    <property type="evidence" value="ECO:0007669"/>
    <property type="project" value="UniProtKB-UniRule"/>
</dbReference>
<comment type="caution">
    <text evidence="9">Lacks conserved residue(s) required for the propagation of feature annotation.</text>
</comment>
<dbReference type="GO" id="GO:0019379">
    <property type="term" value="P:sulfate assimilation, phosphoadenylyl sulfate reduction by phosphoadenylyl-sulfate reductase (thioredoxin)"/>
    <property type="evidence" value="ECO:0007669"/>
    <property type="project" value="TreeGrafter"/>
</dbReference>
<dbReference type="GO" id="GO:0070814">
    <property type="term" value="P:hydrogen sulfide biosynthetic process"/>
    <property type="evidence" value="ECO:0007669"/>
    <property type="project" value="UniProtKB-UniRule"/>
</dbReference>
<dbReference type="GO" id="GO:0019344">
    <property type="term" value="P:cysteine biosynthetic process"/>
    <property type="evidence" value="ECO:0007669"/>
    <property type="project" value="UniProtKB-KW"/>
</dbReference>
<dbReference type="FunFam" id="3.10.400.10:FF:000003">
    <property type="entry name" value="Sulfate adenylyltransferase"/>
    <property type="match status" value="1"/>
</dbReference>
<name>A0A4S8RJM5_9HELO</name>
<comment type="activity regulation">
    <text evidence="9">Allosterically inhibited by 3'-phosphoadenosine 5'-phosphosulfate (PAPS).</text>
</comment>
<feature type="binding site" evidence="9">
    <location>
        <begin position="294"/>
        <end position="297"/>
    </location>
    <ligand>
        <name>ATP</name>
        <dbReference type="ChEBI" id="CHEBI:30616"/>
    </ligand>
</feature>
<dbReference type="GO" id="GO:0009086">
    <property type="term" value="P:methionine biosynthetic process"/>
    <property type="evidence" value="ECO:0007669"/>
    <property type="project" value="UniProtKB-KW"/>
</dbReference>
<dbReference type="GO" id="GO:0005524">
    <property type="term" value="F:ATP binding"/>
    <property type="evidence" value="ECO:0007669"/>
    <property type="project" value="UniProtKB-KW"/>
</dbReference>
<dbReference type="InterPro" id="IPR024951">
    <property type="entry name" value="Sulfurylase_cat_dom"/>
</dbReference>
<dbReference type="CDD" id="cd02027">
    <property type="entry name" value="APSK"/>
    <property type="match status" value="1"/>
</dbReference>
<keyword evidence="9" id="KW-0486">Methionine biosynthesis</keyword>
<dbReference type="OrthoDB" id="468at2759"/>
<feature type="binding site" evidence="9">
    <location>
        <begin position="200"/>
        <end position="203"/>
    </location>
    <ligand>
        <name>ATP</name>
        <dbReference type="ChEBI" id="CHEBI:30616"/>
    </ligand>
</feature>
<comment type="subcellular location">
    <subcellularLocation>
        <location evidence="9">Cytoplasm</location>
    </subcellularLocation>
</comment>
<evidence type="ECO:0000256" key="8">
    <source>
        <dbReference type="ARBA" id="ARBA00062002"/>
    </source>
</evidence>